<evidence type="ECO:0000313" key="3">
    <source>
        <dbReference type="Proteomes" id="UP000007305"/>
    </source>
</evidence>
<dbReference type="InterPro" id="IPR021099">
    <property type="entry name" value="PORR_domain"/>
</dbReference>
<proteinExistence type="predicted"/>
<dbReference type="InterPro" id="IPR045040">
    <property type="entry name" value="PORR_fam"/>
</dbReference>
<evidence type="ECO:0000259" key="1">
    <source>
        <dbReference type="Pfam" id="PF11955"/>
    </source>
</evidence>
<reference evidence="2" key="2">
    <citation type="submission" date="2019-07" db="EMBL/GenBank/DDBJ databases">
        <authorList>
            <person name="Seetharam A."/>
            <person name="Woodhouse M."/>
            <person name="Cannon E."/>
        </authorList>
    </citation>
    <scope>NUCLEOTIDE SEQUENCE [LARGE SCALE GENOMIC DNA]</scope>
    <source>
        <strain evidence="2">cv. B73</strain>
    </source>
</reference>
<organism evidence="2 3">
    <name type="scientific">Zea mays</name>
    <name type="common">Maize</name>
    <dbReference type="NCBI Taxonomy" id="4577"/>
    <lineage>
        <taxon>Eukaryota</taxon>
        <taxon>Viridiplantae</taxon>
        <taxon>Streptophyta</taxon>
        <taxon>Embryophyta</taxon>
        <taxon>Tracheophyta</taxon>
        <taxon>Spermatophyta</taxon>
        <taxon>Magnoliopsida</taxon>
        <taxon>Liliopsida</taxon>
        <taxon>Poales</taxon>
        <taxon>Poaceae</taxon>
        <taxon>PACMAD clade</taxon>
        <taxon>Panicoideae</taxon>
        <taxon>Andropogonodae</taxon>
        <taxon>Andropogoneae</taxon>
        <taxon>Tripsacinae</taxon>
        <taxon>Zea</taxon>
    </lineage>
</organism>
<dbReference type="InParanoid" id="A0A804P7F8"/>
<name>A0A804P7F8_MAIZE</name>
<dbReference type="AlphaFoldDB" id="A0A804P7F8"/>
<dbReference type="EnsemblPlants" id="Zm00001eb213410_T001">
    <property type="protein sequence ID" value="Zm00001eb213410_P001"/>
    <property type="gene ID" value="Zm00001eb213410"/>
</dbReference>
<evidence type="ECO:0000313" key="2">
    <source>
        <dbReference type="EnsemblPlants" id="Zm00001eb213410_P001"/>
    </source>
</evidence>
<dbReference type="Pfam" id="PF11955">
    <property type="entry name" value="PORR"/>
    <property type="match status" value="1"/>
</dbReference>
<sequence length="136" mass="15907">MYDVSPYENFSHINPGSDVSEKQAVGVLHELLSLFVTCSGERRRLRYLRQHLGLPQKFHLVFERHPRVFYLLLKEKTCFVVLKEAYIAGEDNAIEAHPMLEVFKKYVELMEQSREIIRCRRGGKPIELESKSRGDN</sequence>
<protein>
    <recommendedName>
        <fullName evidence="1">PORR domain-containing protein</fullName>
    </recommendedName>
</protein>
<dbReference type="FunCoup" id="A0A804P7F8">
    <property type="interactions" value="2"/>
</dbReference>
<dbReference type="PANTHER" id="PTHR31476:SF13">
    <property type="entry name" value="PROTEIN WHAT'S THIS FACTOR 9, MITOCHONDRIAL"/>
    <property type="match status" value="1"/>
</dbReference>
<keyword evidence="3" id="KW-1185">Reference proteome</keyword>
<dbReference type="GO" id="GO:0003723">
    <property type="term" value="F:RNA binding"/>
    <property type="evidence" value="ECO:0007669"/>
    <property type="project" value="InterPro"/>
</dbReference>
<dbReference type="Proteomes" id="UP000007305">
    <property type="component" value="Chromosome 5"/>
</dbReference>
<feature type="domain" description="PORR" evidence="1">
    <location>
        <begin position="4"/>
        <end position="114"/>
    </location>
</feature>
<reference evidence="3" key="1">
    <citation type="journal article" date="2009" name="Science">
        <title>The B73 maize genome: complexity, diversity, and dynamics.</title>
        <authorList>
            <person name="Schnable P.S."/>
            <person name="Ware D."/>
            <person name="Fulton R.S."/>
            <person name="Stein J.C."/>
            <person name="Wei F."/>
            <person name="Pasternak S."/>
            <person name="Liang C."/>
            <person name="Zhang J."/>
            <person name="Fulton L."/>
            <person name="Graves T.A."/>
            <person name="Minx P."/>
            <person name="Reily A.D."/>
            <person name="Courtney L."/>
            <person name="Kruchowski S.S."/>
            <person name="Tomlinson C."/>
            <person name="Strong C."/>
            <person name="Delehaunty K."/>
            <person name="Fronick C."/>
            <person name="Courtney B."/>
            <person name="Rock S.M."/>
            <person name="Belter E."/>
            <person name="Du F."/>
            <person name="Kim K."/>
            <person name="Abbott R.M."/>
            <person name="Cotton M."/>
            <person name="Levy A."/>
            <person name="Marchetto P."/>
            <person name="Ochoa K."/>
            <person name="Jackson S.M."/>
            <person name="Gillam B."/>
            <person name="Chen W."/>
            <person name="Yan L."/>
            <person name="Higginbotham J."/>
            <person name="Cardenas M."/>
            <person name="Waligorski J."/>
            <person name="Applebaum E."/>
            <person name="Phelps L."/>
            <person name="Falcone J."/>
            <person name="Kanchi K."/>
            <person name="Thane T."/>
            <person name="Scimone A."/>
            <person name="Thane N."/>
            <person name="Henke J."/>
            <person name="Wang T."/>
            <person name="Ruppert J."/>
            <person name="Shah N."/>
            <person name="Rotter K."/>
            <person name="Hodges J."/>
            <person name="Ingenthron E."/>
            <person name="Cordes M."/>
            <person name="Kohlberg S."/>
            <person name="Sgro J."/>
            <person name="Delgado B."/>
            <person name="Mead K."/>
            <person name="Chinwalla A."/>
            <person name="Leonard S."/>
            <person name="Crouse K."/>
            <person name="Collura K."/>
            <person name="Kudrna D."/>
            <person name="Currie J."/>
            <person name="He R."/>
            <person name="Angelova A."/>
            <person name="Rajasekar S."/>
            <person name="Mueller T."/>
            <person name="Lomeli R."/>
            <person name="Scara G."/>
            <person name="Ko A."/>
            <person name="Delaney K."/>
            <person name="Wissotski M."/>
            <person name="Lopez G."/>
            <person name="Campos D."/>
            <person name="Braidotti M."/>
            <person name="Ashley E."/>
            <person name="Golser W."/>
            <person name="Kim H."/>
            <person name="Lee S."/>
            <person name="Lin J."/>
            <person name="Dujmic Z."/>
            <person name="Kim W."/>
            <person name="Talag J."/>
            <person name="Zuccolo A."/>
            <person name="Fan C."/>
            <person name="Sebastian A."/>
            <person name="Kramer M."/>
            <person name="Spiegel L."/>
            <person name="Nascimento L."/>
            <person name="Zutavern T."/>
            <person name="Miller B."/>
            <person name="Ambroise C."/>
            <person name="Muller S."/>
            <person name="Spooner W."/>
            <person name="Narechania A."/>
            <person name="Ren L."/>
            <person name="Wei S."/>
            <person name="Kumari S."/>
            <person name="Faga B."/>
            <person name="Levy M.J."/>
            <person name="McMahan L."/>
            <person name="Van Buren P."/>
            <person name="Vaughn M.W."/>
            <person name="Ying K."/>
            <person name="Yeh C.-T."/>
            <person name="Emrich S.J."/>
            <person name="Jia Y."/>
            <person name="Kalyanaraman A."/>
            <person name="Hsia A.-P."/>
            <person name="Barbazuk W.B."/>
            <person name="Baucom R.S."/>
            <person name="Brutnell T.P."/>
            <person name="Carpita N.C."/>
            <person name="Chaparro C."/>
            <person name="Chia J.-M."/>
            <person name="Deragon J.-M."/>
            <person name="Estill J.C."/>
            <person name="Fu Y."/>
            <person name="Jeddeloh J.A."/>
            <person name="Han Y."/>
            <person name="Lee H."/>
            <person name="Li P."/>
            <person name="Lisch D.R."/>
            <person name="Liu S."/>
            <person name="Liu Z."/>
            <person name="Nagel D.H."/>
            <person name="McCann M.C."/>
            <person name="SanMiguel P."/>
            <person name="Myers A.M."/>
            <person name="Nettleton D."/>
            <person name="Nguyen J."/>
            <person name="Penning B.W."/>
            <person name="Ponnala L."/>
            <person name="Schneider K.L."/>
            <person name="Schwartz D.C."/>
            <person name="Sharma A."/>
            <person name="Soderlund C."/>
            <person name="Springer N.M."/>
            <person name="Sun Q."/>
            <person name="Wang H."/>
            <person name="Waterman M."/>
            <person name="Westerman R."/>
            <person name="Wolfgruber T.K."/>
            <person name="Yang L."/>
            <person name="Yu Y."/>
            <person name="Zhang L."/>
            <person name="Zhou S."/>
            <person name="Zhu Q."/>
            <person name="Bennetzen J.L."/>
            <person name="Dawe R.K."/>
            <person name="Jiang J."/>
            <person name="Jiang N."/>
            <person name="Presting G.G."/>
            <person name="Wessler S.R."/>
            <person name="Aluru S."/>
            <person name="Martienssen R.A."/>
            <person name="Clifton S.W."/>
            <person name="McCombie W.R."/>
            <person name="Wing R.A."/>
            <person name="Wilson R.K."/>
        </authorList>
    </citation>
    <scope>NUCLEOTIDE SEQUENCE [LARGE SCALE GENOMIC DNA]</scope>
    <source>
        <strain evidence="3">cv. B73</strain>
    </source>
</reference>
<dbReference type="PANTHER" id="PTHR31476">
    <property type="entry name" value="PROTEIN WHAT'S THIS FACTOR 1 HOMOLOG, CHLOROPLASTIC"/>
    <property type="match status" value="1"/>
</dbReference>
<dbReference type="Gramene" id="Zm00001eb213410_T001">
    <property type="protein sequence ID" value="Zm00001eb213410_P001"/>
    <property type="gene ID" value="Zm00001eb213410"/>
</dbReference>
<accession>A0A804P7F8</accession>
<reference evidence="2" key="3">
    <citation type="submission" date="2021-05" db="UniProtKB">
        <authorList>
            <consortium name="EnsemblPlants"/>
        </authorList>
    </citation>
    <scope>IDENTIFICATION</scope>
    <source>
        <strain evidence="2">cv. B73</strain>
    </source>
</reference>